<dbReference type="GO" id="GO:0004386">
    <property type="term" value="F:helicase activity"/>
    <property type="evidence" value="ECO:0007669"/>
    <property type="project" value="UniProtKB-KW"/>
</dbReference>
<keyword evidence="1" id="KW-0378">Hydrolase</keyword>
<sequence length="201" mass="22450">MHFCYNLLPRKPRQLSACLFKRFYIGRMSREAPPLMRKLLIGQLDRLQYGFTTSSEGALVHSVLFLPRRQLLFSLVWLQGYAVEASRPQSPASSFLLDDGTGSILVTIRPDTDLPPVGTYVSVVGELKRASVSPQDSFAERSPSLTAWCLAARTVMCLSLADKCFSSDDNSVQRRAPSSAYAELAWPMEVMDMSQTFFTPV</sequence>
<evidence type="ECO:0000313" key="1">
    <source>
        <dbReference type="EMBL" id="CDS36626.1"/>
    </source>
</evidence>
<dbReference type="GO" id="GO:0006281">
    <property type="term" value="P:DNA repair"/>
    <property type="evidence" value="ECO:0007669"/>
    <property type="project" value="TreeGrafter"/>
</dbReference>
<dbReference type="EMBL" id="LN902847">
    <property type="protein sequence ID" value="CDS36626.1"/>
    <property type="molecule type" value="Genomic_DNA"/>
</dbReference>
<organism evidence="1 2">
    <name type="scientific">Echinococcus multilocularis</name>
    <name type="common">Fox tapeworm</name>
    <dbReference type="NCBI Taxonomy" id="6211"/>
    <lineage>
        <taxon>Eukaryota</taxon>
        <taxon>Metazoa</taxon>
        <taxon>Spiralia</taxon>
        <taxon>Lophotrochozoa</taxon>
        <taxon>Platyhelminthes</taxon>
        <taxon>Cestoda</taxon>
        <taxon>Eucestoda</taxon>
        <taxon>Cyclophyllidea</taxon>
        <taxon>Taeniidae</taxon>
        <taxon>Echinococcus</taxon>
    </lineage>
</organism>
<dbReference type="GO" id="GO:0043007">
    <property type="term" value="P:maintenance of rDNA"/>
    <property type="evidence" value="ECO:0007669"/>
    <property type="project" value="TreeGrafter"/>
</dbReference>
<dbReference type="OrthoDB" id="6252106at2759"/>
<keyword evidence="1" id="KW-0547">Nucleotide-binding</keyword>
<name>A0A068XWK7_ECHMU</name>
<dbReference type="AlphaFoldDB" id="A0A068XWK7"/>
<reference evidence="1" key="1">
    <citation type="journal article" date="2013" name="Nature">
        <title>The genomes of four tapeworm species reveal adaptations to parasitism.</title>
        <authorList>
            <person name="Tsai I.J."/>
            <person name="Zarowiecki M."/>
            <person name="Holroyd N."/>
            <person name="Garciarrubio A."/>
            <person name="Sanchez-Flores A."/>
            <person name="Brooks K.L."/>
            <person name="Tracey A."/>
            <person name="Bobes R.J."/>
            <person name="Fragoso G."/>
            <person name="Sciutto E."/>
            <person name="Aslett M."/>
            <person name="Beasley H."/>
            <person name="Bennett H.M."/>
            <person name="Cai J."/>
            <person name="Camicia F."/>
            <person name="Clark R."/>
            <person name="Cucher M."/>
            <person name="De Silva N."/>
            <person name="Day T.A."/>
            <person name="Deplazes P."/>
            <person name="Estrada K."/>
            <person name="Fernandez C."/>
            <person name="Holland P.W."/>
            <person name="Hou J."/>
            <person name="Hu S."/>
            <person name="Huckvale T."/>
            <person name="Hung S.S."/>
            <person name="Kamenetzky L."/>
            <person name="Keane J.A."/>
            <person name="Kiss F."/>
            <person name="Koziol U."/>
            <person name="Lambert O."/>
            <person name="Liu K."/>
            <person name="Luo X."/>
            <person name="Luo Y."/>
            <person name="Macchiaroli N."/>
            <person name="Nichol S."/>
            <person name="Paps J."/>
            <person name="Parkinson J."/>
            <person name="Pouchkina-Stantcheva N."/>
            <person name="Riddiford N."/>
            <person name="Rosenzvit M."/>
            <person name="Salinas G."/>
            <person name="Wasmuth J.D."/>
            <person name="Zamanian M."/>
            <person name="Zheng Y."/>
            <person name="Cai X."/>
            <person name="Soberon X."/>
            <person name="Olson P.D."/>
            <person name="Laclette J.P."/>
            <person name="Brehm K."/>
            <person name="Berriman M."/>
            <person name="Garciarrubio A."/>
            <person name="Bobes R.J."/>
            <person name="Fragoso G."/>
            <person name="Sanchez-Flores A."/>
            <person name="Estrada K."/>
            <person name="Cevallos M.A."/>
            <person name="Morett E."/>
            <person name="Gonzalez V."/>
            <person name="Portillo T."/>
            <person name="Ochoa-Leyva A."/>
            <person name="Jose M.V."/>
            <person name="Sciutto E."/>
            <person name="Landa A."/>
            <person name="Jimenez L."/>
            <person name="Valdes V."/>
            <person name="Carrero J.C."/>
            <person name="Larralde C."/>
            <person name="Morales-Montor J."/>
            <person name="Limon-Lason J."/>
            <person name="Soberon X."/>
            <person name="Laclette J.P."/>
        </authorList>
    </citation>
    <scope>NUCLEOTIDE SEQUENCE [LARGE SCALE GENOMIC DNA]</scope>
</reference>
<dbReference type="GO" id="GO:0005829">
    <property type="term" value="C:cytosol"/>
    <property type="evidence" value="ECO:0007669"/>
    <property type="project" value="TreeGrafter"/>
</dbReference>
<dbReference type="InterPro" id="IPR012340">
    <property type="entry name" value="NA-bd_OB-fold"/>
</dbReference>
<dbReference type="InterPro" id="IPR032245">
    <property type="entry name" value="RMI2"/>
</dbReference>
<accession>A0A068XWK7</accession>
<dbReference type="Proteomes" id="UP000017246">
    <property type="component" value="Unassembled WGS sequence"/>
</dbReference>
<keyword evidence="1" id="KW-0067">ATP-binding</keyword>
<dbReference type="PANTHER" id="PTHR33962">
    <property type="entry name" value="RECQ-MEDIATED GENOME INSTABILITY PROTEIN 2 RMI2"/>
    <property type="match status" value="1"/>
</dbReference>
<protein>
    <submittedName>
        <fullName evidence="1">Nucleic acid binding, OB fold, tRNA helicase type</fullName>
    </submittedName>
</protein>
<proteinExistence type="predicted"/>
<dbReference type="GO" id="GO:2000042">
    <property type="term" value="P:negative regulation of double-strand break repair via homologous recombination"/>
    <property type="evidence" value="ECO:0007669"/>
    <property type="project" value="TreeGrafter"/>
</dbReference>
<dbReference type="GO" id="GO:0016607">
    <property type="term" value="C:nuclear speck"/>
    <property type="evidence" value="ECO:0007669"/>
    <property type="project" value="TreeGrafter"/>
</dbReference>
<dbReference type="Pfam" id="PF16100">
    <property type="entry name" value="RMI2"/>
    <property type="match status" value="1"/>
</dbReference>
<reference evidence="1" key="2">
    <citation type="submission" date="2015-11" db="EMBL/GenBank/DDBJ databases">
        <authorList>
            <person name="Zhang Y."/>
            <person name="Guo Z."/>
        </authorList>
    </citation>
    <scope>NUCLEOTIDE SEQUENCE</scope>
</reference>
<keyword evidence="1" id="KW-0347">Helicase</keyword>
<dbReference type="PANTHER" id="PTHR33962:SF1">
    <property type="entry name" value="RECQ-MEDIATED GENOME INSTABILITY PROTEIN 2"/>
    <property type="match status" value="1"/>
</dbReference>
<keyword evidence="2" id="KW-1185">Reference proteome</keyword>
<evidence type="ECO:0000313" key="2">
    <source>
        <dbReference type="Proteomes" id="UP000017246"/>
    </source>
</evidence>
<dbReference type="GO" id="GO:0033045">
    <property type="term" value="P:regulation of sister chromatid segregation"/>
    <property type="evidence" value="ECO:0007669"/>
    <property type="project" value="TreeGrafter"/>
</dbReference>
<dbReference type="OMA" id="AELAWPM"/>
<dbReference type="Gene3D" id="2.40.50.140">
    <property type="entry name" value="Nucleic acid-binding proteins"/>
    <property type="match status" value="1"/>
</dbReference>
<gene>
    <name evidence="1" type="ORF">EmuJ_000376200</name>
</gene>